<organism evidence="1 2">
    <name type="scientific">Holdemania filiformis</name>
    <dbReference type="NCBI Taxonomy" id="61171"/>
    <lineage>
        <taxon>Bacteria</taxon>
        <taxon>Bacillati</taxon>
        <taxon>Bacillota</taxon>
        <taxon>Erysipelotrichia</taxon>
        <taxon>Erysipelotrichales</taxon>
        <taxon>Erysipelotrichaceae</taxon>
        <taxon>Holdemania</taxon>
    </lineage>
</organism>
<accession>A0A412G0T5</accession>
<name>A0A412G0T5_9FIRM</name>
<dbReference type="AlphaFoldDB" id="A0A412G0T5"/>
<dbReference type="EMBL" id="QRUP01000010">
    <property type="protein sequence ID" value="RGR74024.1"/>
    <property type="molecule type" value="Genomic_DNA"/>
</dbReference>
<reference evidence="1 2" key="1">
    <citation type="submission" date="2018-08" db="EMBL/GenBank/DDBJ databases">
        <title>A genome reference for cultivated species of the human gut microbiota.</title>
        <authorList>
            <person name="Zou Y."/>
            <person name="Xue W."/>
            <person name="Luo G."/>
        </authorList>
    </citation>
    <scope>NUCLEOTIDE SEQUENCE [LARGE SCALE GENOMIC DNA]</scope>
    <source>
        <strain evidence="1 2">AF24-29</strain>
    </source>
</reference>
<evidence type="ECO:0000313" key="2">
    <source>
        <dbReference type="Proteomes" id="UP000284178"/>
    </source>
</evidence>
<sequence length="157" mass="17976">MKKAFLCLIITLCLVGCQTKPTTEEILRTQTEHFLELTDTLPVMPEDLFDDAKTLEERTALAEDWAAQLQDYLSPVMTDKAIEAFVANRMPEGFNRFLGFEETIQTQDCRQISNVEKLSGGDYDVTVTYTADEQTVKLLLNFKETADGWRITSLRRR</sequence>
<proteinExistence type="predicted"/>
<dbReference type="Proteomes" id="UP000284178">
    <property type="component" value="Unassembled WGS sequence"/>
</dbReference>
<keyword evidence="2" id="KW-1185">Reference proteome</keyword>
<gene>
    <name evidence="1" type="ORF">DWY25_09430</name>
</gene>
<dbReference type="GeneID" id="83015622"/>
<evidence type="ECO:0000313" key="1">
    <source>
        <dbReference type="EMBL" id="RGR74024.1"/>
    </source>
</evidence>
<evidence type="ECO:0008006" key="3">
    <source>
        <dbReference type="Google" id="ProtNLM"/>
    </source>
</evidence>
<protein>
    <recommendedName>
        <fullName evidence="3">DUF3828 domain-containing protein</fullName>
    </recommendedName>
</protein>
<dbReference type="RefSeq" id="WP_117895024.1">
    <property type="nucleotide sequence ID" value="NZ_CABJCV010000010.1"/>
</dbReference>
<comment type="caution">
    <text evidence="1">The sequence shown here is derived from an EMBL/GenBank/DDBJ whole genome shotgun (WGS) entry which is preliminary data.</text>
</comment>